<organism evidence="1 2">
    <name type="scientific">Neolentinus lepideus HHB14362 ss-1</name>
    <dbReference type="NCBI Taxonomy" id="1314782"/>
    <lineage>
        <taxon>Eukaryota</taxon>
        <taxon>Fungi</taxon>
        <taxon>Dikarya</taxon>
        <taxon>Basidiomycota</taxon>
        <taxon>Agaricomycotina</taxon>
        <taxon>Agaricomycetes</taxon>
        <taxon>Gloeophyllales</taxon>
        <taxon>Gloeophyllaceae</taxon>
        <taxon>Neolentinus</taxon>
    </lineage>
</organism>
<dbReference type="AlphaFoldDB" id="A0A165TLK9"/>
<protein>
    <submittedName>
        <fullName evidence="1">Uncharacterized protein</fullName>
    </submittedName>
</protein>
<reference evidence="1 2" key="1">
    <citation type="journal article" date="2016" name="Mol. Biol. Evol.">
        <title>Comparative Genomics of Early-Diverging Mushroom-Forming Fungi Provides Insights into the Origins of Lignocellulose Decay Capabilities.</title>
        <authorList>
            <person name="Nagy L.G."/>
            <person name="Riley R."/>
            <person name="Tritt A."/>
            <person name="Adam C."/>
            <person name="Daum C."/>
            <person name="Floudas D."/>
            <person name="Sun H."/>
            <person name="Yadav J.S."/>
            <person name="Pangilinan J."/>
            <person name="Larsson K.H."/>
            <person name="Matsuura K."/>
            <person name="Barry K."/>
            <person name="Labutti K."/>
            <person name="Kuo R."/>
            <person name="Ohm R.A."/>
            <person name="Bhattacharya S.S."/>
            <person name="Shirouzu T."/>
            <person name="Yoshinaga Y."/>
            <person name="Martin F.M."/>
            <person name="Grigoriev I.V."/>
            <person name="Hibbett D.S."/>
        </authorList>
    </citation>
    <scope>NUCLEOTIDE SEQUENCE [LARGE SCALE GENOMIC DNA]</scope>
    <source>
        <strain evidence="1 2">HHB14362 ss-1</strain>
    </source>
</reference>
<dbReference type="OrthoDB" id="2789562at2759"/>
<sequence length="133" mass="14670">MSSSESDEYSRPAHYPFTEVSSSASSQQILAALLASCALDEISNSDDFEPVDRYIRNRAGVDEDGRTRSGVTFWLYPTGLYGPYHVEESGAVRKHGELVTIERGVDVEYACKRAREAFRTEGIGHTHIAPGNV</sequence>
<evidence type="ECO:0000313" key="1">
    <source>
        <dbReference type="EMBL" id="KZT26851.1"/>
    </source>
</evidence>
<gene>
    <name evidence="1" type="ORF">NEOLEDRAFT_1062249</name>
</gene>
<dbReference type="EMBL" id="KV425565">
    <property type="protein sequence ID" value="KZT26851.1"/>
    <property type="molecule type" value="Genomic_DNA"/>
</dbReference>
<keyword evidence="2" id="KW-1185">Reference proteome</keyword>
<dbReference type="InParanoid" id="A0A165TLK9"/>
<dbReference type="Proteomes" id="UP000076761">
    <property type="component" value="Unassembled WGS sequence"/>
</dbReference>
<name>A0A165TLK9_9AGAM</name>
<evidence type="ECO:0000313" key="2">
    <source>
        <dbReference type="Proteomes" id="UP000076761"/>
    </source>
</evidence>
<proteinExistence type="predicted"/>
<accession>A0A165TLK9</accession>